<feature type="region of interest" description="Disordered" evidence="1">
    <location>
        <begin position="404"/>
        <end position="432"/>
    </location>
</feature>
<dbReference type="CDD" id="cd11599">
    <property type="entry name" value="HDAC_classII_2"/>
    <property type="match status" value="1"/>
</dbReference>
<evidence type="ECO:0000256" key="1">
    <source>
        <dbReference type="SAM" id="MobiDB-lite"/>
    </source>
</evidence>
<dbReference type="InterPro" id="IPR023696">
    <property type="entry name" value="Ureohydrolase_dom_sf"/>
</dbReference>
<dbReference type="EMBL" id="SPLM01000110">
    <property type="protein sequence ID" value="TMW59041.1"/>
    <property type="molecule type" value="Genomic_DNA"/>
</dbReference>
<dbReference type="GO" id="GO:0005737">
    <property type="term" value="C:cytoplasm"/>
    <property type="evidence" value="ECO:0007669"/>
    <property type="project" value="TreeGrafter"/>
</dbReference>
<dbReference type="GO" id="GO:0000118">
    <property type="term" value="C:histone deacetylase complex"/>
    <property type="evidence" value="ECO:0007669"/>
    <property type="project" value="TreeGrafter"/>
</dbReference>
<dbReference type="PANTHER" id="PTHR10625:SF26">
    <property type="entry name" value="HISTONE DEACETYLASE DOMAIN-CONTAINING PROTEIN"/>
    <property type="match status" value="1"/>
</dbReference>
<feature type="region of interest" description="Disordered" evidence="1">
    <location>
        <begin position="771"/>
        <end position="797"/>
    </location>
</feature>
<feature type="compositionally biased region" description="Acidic residues" evidence="1">
    <location>
        <begin position="419"/>
        <end position="430"/>
    </location>
</feature>
<dbReference type="AlphaFoldDB" id="A0A8K1FE48"/>
<dbReference type="Gene3D" id="3.40.800.20">
    <property type="entry name" value="Histone deacetylase domain"/>
    <property type="match status" value="1"/>
</dbReference>
<gene>
    <name evidence="3" type="ORF">Poli38472_007186</name>
</gene>
<name>A0A8K1FE48_PYTOL</name>
<dbReference type="Gene3D" id="1.25.40.20">
    <property type="entry name" value="Ankyrin repeat-containing domain"/>
    <property type="match status" value="2"/>
</dbReference>
<dbReference type="GO" id="GO:0004407">
    <property type="term" value="F:histone deacetylase activity"/>
    <property type="evidence" value="ECO:0007669"/>
    <property type="project" value="TreeGrafter"/>
</dbReference>
<evidence type="ECO:0000259" key="2">
    <source>
        <dbReference type="Pfam" id="PF00850"/>
    </source>
</evidence>
<reference evidence="3" key="1">
    <citation type="submission" date="2019-03" db="EMBL/GenBank/DDBJ databases">
        <title>Long read genome sequence of the mycoparasitic Pythium oligandrum ATCC 38472 isolated from sugarbeet rhizosphere.</title>
        <authorList>
            <person name="Gaulin E."/>
        </authorList>
    </citation>
    <scope>NUCLEOTIDE SEQUENCE</scope>
    <source>
        <strain evidence="3">ATCC 38472_TT</strain>
    </source>
</reference>
<organism evidence="3 4">
    <name type="scientific">Pythium oligandrum</name>
    <name type="common">Mycoparasitic fungus</name>
    <dbReference type="NCBI Taxonomy" id="41045"/>
    <lineage>
        <taxon>Eukaryota</taxon>
        <taxon>Sar</taxon>
        <taxon>Stramenopiles</taxon>
        <taxon>Oomycota</taxon>
        <taxon>Peronosporomycetes</taxon>
        <taxon>Pythiales</taxon>
        <taxon>Pythiaceae</taxon>
        <taxon>Pythium</taxon>
    </lineage>
</organism>
<dbReference type="InterPro" id="IPR002110">
    <property type="entry name" value="Ankyrin_rpt"/>
</dbReference>
<dbReference type="SMART" id="SM00248">
    <property type="entry name" value="ANK"/>
    <property type="match status" value="5"/>
</dbReference>
<evidence type="ECO:0000313" key="4">
    <source>
        <dbReference type="Proteomes" id="UP000794436"/>
    </source>
</evidence>
<dbReference type="OrthoDB" id="424012at2759"/>
<accession>A0A8K1FE48</accession>
<dbReference type="GO" id="GO:0040029">
    <property type="term" value="P:epigenetic regulation of gene expression"/>
    <property type="evidence" value="ECO:0007669"/>
    <property type="project" value="TreeGrafter"/>
</dbReference>
<feature type="domain" description="Histone deacetylase" evidence="2">
    <location>
        <begin position="344"/>
        <end position="717"/>
    </location>
</feature>
<dbReference type="Proteomes" id="UP000794436">
    <property type="component" value="Unassembled WGS sequence"/>
</dbReference>
<keyword evidence="4" id="KW-1185">Reference proteome</keyword>
<dbReference type="Pfam" id="PF00023">
    <property type="entry name" value="Ank"/>
    <property type="match status" value="1"/>
</dbReference>
<sequence>MRDPPRPDDDESDEEDENLYFIHDVVEQGAIERLRELLPPKTEGNSPQMQVLAAETCLLEKDDMGCLPVHIAVIYQRMECLLHLLRYSEALTAAMVRMKCADLNTPFVHLILRVGGINPQFATEVINELFSADSATVKDGDLRALLFEVLNAKDDEGNTALHICAMYDLDECFKTLLQFLARHVLPEVEEGLPAAANVPEVKALLGKGNRVGFRPLHTAVKFASLNVLRQLVEEANVNVNSVTTLRQSPVHVAALHGTDEALALLLKARSEVDLTLVDSYGSTALEVAIRNQFDGVVQLLSAEKEEKSEETTKSPVQTHFFFHPDSLRHLPMAYHRRGGPEPPPENPERVDTLVDPLFGILRSREFKQKHITWDHDIEKADIADVLRVHEYHYVQKIRRGCESLAPSAEQSQESRDAENGDGDEDEDDEESYKTFVLDPDTALSLRSYEAAMRAAGTVCRAVDQVVNGDCTNAFCVVRPPGHHVGPTGKKTCSNDPEGSHGFCVFNNVAIGAAYARSHYKRQGIHRIAILDFDVHHGNGTEEIIQQLVPSTAELRYETPYGEGKHIVHQYKPWRNESDAENVFFCSVHGYGHKDPQGEFSKEVQAAWFYPGSGESGVKGSPLIWNVGMEFCHAGSSVSRLKWRSAFRDEILPKLREFKPDLIFLSAGFDAHRKESVNWGYVSLLEQDYEWLTQHVKQVANSCCNGRLISVLEGGYNFHGRMVSPFARSVAAHARALVCPSREEWHEETIAMEAEHERAILEGYTRPAETQAIGIKKRVPTSGEEEPPVVTTTQSRSKRARKEVDYVALAAELAKQDAT</sequence>
<dbReference type="InterPro" id="IPR037138">
    <property type="entry name" value="His_deacetylse_dom_sf"/>
</dbReference>
<comment type="caution">
    <text evidence="3">The sequence shown here is derived from an EMBL/GenBank/DDBJ whole genome shotgun (WGS) entry which is preliminary data.</text>
</comment>
<dbReference type="Pfam" id="PF12796">
    <property type="entry name" value="Ank_2"/>
    <property type="match status" value="1"/>
</dbReference>
<dbReference type="InterPro" id="IPR036770">
    <property type="entry name" value="Ankyrin_rpt-contain_sf"/>
</dbReference>
<dbReference type="SUPFAM" id="SSF48403">
    <property type="entry name" value="Ankyrin repeat"/>
    <property type="match status" value="1"/>
</dbReference>
<protein>
    <recommendedName>
        <fullName evidence="2">Histone deacetylase domain-containing protein</fullName>
    </recommendedName>
</protein>
<dbReference type="InterPro" id="IPR023801">
    <property type="entry name" value="His_deacetylse_dom"/>
</dbReference>
<evidence type="ECO:0000313" key="3">
    <source>
        <dbReference type="EMBL" id="TMW59041.1"/>
    </source>
</evidence>
<dbReference type="SUPFAM" id="SSF52768">
    <property type="entry name" value="Arginase/deacetylase"/>
    <property type="match status" value="1"/>
</dbReference>
<dbReference type="PANTHER" id="PTHR10625">
    <property type="entry name" value="HISTONE DEACETYLASE HDAC1-RELATED"/>
    <property type="match status" value="1"/>
</dbReference>
<dbReference type="Pfam" id="PF00850">
    <property type="entry name" value="Hist_deacetyl"/>
    <property type="match status" value="1"/>
</dbReference>
<proteinExistence type="predicted"/>